<organism evidence="1 2">
    <name type="scientific">Scophthalmus maximus</name>
    <name type="common">Turbot</name>
    <name type="synonym">Psetta maxima</name>
    <dbReference type="NCBI Taxonomy" id="52904"/>
    <lineage>
        <taxon>Eukaryota</taxon>
        <taxon>Metazoa</taxon>
        <taxon>Chordata</taxon>
        <taxon>Craniata</taxon>
        <taxon>Vertebrata</taxon>
        <taxon>Euteleostomi</taxon>
        <taxon>Actinopterygii</taxon>
        <taxon>Neopterygii</taxon>
        <taxon>Teleostei</taxon>
        <taxon>Neoteleostei</taxon>
        <taxon>Acanthomorphata</taxon>
        <taxon>Carangaria</taxon>
        <taxon>Pleuronectiformes</taxon>
        <taxon>Pleuronectoidei</taxon>
        <taxon>Scophthalmidae</taxon>
        <taxon>Scophthalmus</taxon>
    </lineage>
</organism>
<reference evidence="1 2" key="1">
    <citation type="submission" date="2019-06" db="EMBL/GenBank/DDBJ databases">
        <title>Draft genomes of female and male turbot (Scophthalmus maximus).</title>
        <authorList>
            <person name="Xu H."/>
            <person name="Xu X.-W."/>
            <person name="Shao C."/>
            <person name="Chen S."/>
        </authorList>
    </citation>
    <scope>NUCLEOTIDE SEQUENCE [LARGE SCALE GENOMIC DNA]</scope>
    <source>
        <strain evidence="1">Ysfricsl-2016a</strain>
        <tissue evidence="1">Blood</tissue>
    </source>
</reference>
<sequence length="146" mass="16336">MKRTSSNASFCPTTFQGFDLVKTKKLRPANTSSFLFSFFFSGQQDGVNRVGDAPLAARRHRGTRGTRGGVACGEQLVSWLQILLPEATGQKSDDLFIHRWGRTRRAHRRDFTSATMWSTPHATSTTCPGTVTWENDDTDEHDTVQI</sequence>
<gene>
    <name evidence="1" type="ORF">F2P81_024922</name>
</gene>
<dbReference type="Proteomes" id="UP000438429">
    <property type="component" value="Unassembled WGS sequence"/>
</dbReference>
<proteinExistence type="predicted"/>
<protein>
    <submittedName>
        <fullName evidence="1">Uncharacterized protein</fullName>
    </submittedName>
</protein>
<evidence type="ECO:0000313" key="2">
    <source>
        <dbReference type="Proteomes" id="UP000438429"/>
    </source>
</evidence>
<evidence type="ECO:0000313" key="1">
    <source>
        <dbReference type="EMBL" id="KAF0022941.1"/>
    </source>
</evidence>
<dbReference type="EMBL" id="VEVO01000023">
    <property type="protein sequence ID" value="KAF0022941.1"/>
    <property type="molecule type" value="Genomic_DNA"/>
</dbReference>
<accession>A0A6A4RUW2</accession>
<comment type="caution">
    <text evidence="1">The sequence shown here is derived from an EMBL/GenBank/DDBJ whole genome shotgun (WGS) entry which is preliminary data.</text>
</comment>
<name>A0A6A4RUW2_SCOMX</name>
<dbReference type="AlphaFoldDB" id="A0A6A4RUW2"/>